<reference evidence="13 14" key="1">
    <citation type="journal article" date="2004" name="Nature">
        <title>Genome evolution in yeasts.</title>
        <authorList>
            <consortium name="Genolevures"/>
            <person name="Dujon B."/>
            <person name="Sherman D."/>
            <person name="Fischer G."/>
            <person name="Durrens P."/>
            <person name="Casaregola S."/>
            <person name="Lafontaine I."/>
            <person name="de Montigny J."/>
            <person name="Marck C."/>
            <person name="Neuveglise C."/>
            <person name="Talla E."/>
            <person name="Goffard N."/>
            <person name="Frangeul L."/>
            <person name="Aigle M."/>
            <person name="Anthouard V."/>
            <person name="Babour A."/>
            <person name="Barbe V."/>
            <person name="Barnay S."/>
            <person name="Blanchin S."/>
            <person name="Beckerich J.M."/>
            <person name="Beyne E."/>
            <person name="Bleykasten C."/>
            <person name="Boisrame A."/>
            <person name="Boyer J."/>
            <person name="Cattolico L."/>
            <person name="Confanioleri F."/>
            <person name="de Daruvar A."/>
            <person name="Despons L."/>
            <person name="Fabre E."/>
            <person name="Fairhead C."/>
            <person name="Ferry-Dumazet H."/>
            <person name="Groppi A."/>
            <person name="Hantraye F."/>
            <person name="Hennequin C."/>
            <person name="Jauniaux N."/>
            <person name="Joyet P."/>
            <person name="Kachouri R."/>
            <person name="Kerrest A."/>
            <person name="Koszul R."/>
            <person name="Lemaire M."/>
            <person name="Lesur I."/>
            <person name="Ma L."/>
            <person name="Muller H."/>
            <person name="Nicaud J.M."/>
            <person name="Nikolski M."/>
            <person name="Oztas S."/>
            <person name="Ozier-Kalogeropoulos O."/>
            <person name="Pellenz S."/>
            <person name="Potier S."/>
            <person name="Richard G.F."/>
            <person name="Straub M.L."/>
            <person name="Suleau A."/>
            <person name="Swennene D."/>
            <person name="Tekaia F."/>
            <person name="Wesolowski-Louvel M."/>
            <person name="Westhof E."/>
            <person name="Wirth B."/>
            <person name="Zeniou-Meyer M."/>
            <person name="Zivanovic I."/>
            <person name="Bolotin-Fukuhara M."/>
            <person name="Thierry A."/>
            <person name="Bouchier C."/>
            <person name="Caudron B."/>
            <person name="Scarpelli C."/>
            <person name="Gaillardin C."/>
            <person name="Weissenbach J."/>
            <person name="Wincker P."/>
            <person name="Souciet J.L."/>
        </authorList>
    </citation>
    <scope>NUCLEOTIDE SEQUENCE [LARGE SCALE GENOMIC DNA]</scope>
    <source>
        <strain evidence="14">ATCC 8585 / CBS 2359 / DSM 70799 / NBRC 1267 / NRRL Y-1140 / WM37</strain>
    </source>
</reference>
<dbReference type="PROSITE" id="PS50920">
    <property type="entry name" value="SOLCAR"/>
    <property type="match status" value="3"/>
</dbReference>
<keyword evidence="9 10" id="KW-0472">Membrane</keyword>
<dbReference type="AlphaFoldDB" id="Q6CQV1"/>
<evidence type="ECO:0000256" key="8">
    <source>
        <dbReference type="ARBA" id="ARBA00023128"/>
    </source>
</evidence>
<dbReference type="FunFam" id="1.50.40.10:FF:000075">
    <property type="entry name" value="Nicotinamide adenine dinucleotide transporter 2, mitochondrial"/>
    <property type="match status" value="1"/>
</dbReference>
<gene>
    <name evidence="13" type="ORF">KLLA0_D14036g</name>
</gene>
<evidence type="ECO:0000256" key="5">
    <source>
        <dbReference type="ARBA" id="ARBA00022737"/>
    </source>
</evidence>
<dbReference type="InterPro" id="IPR002067">
    <property type="entry name" value="MCP"/>
</dbReference>
<accession>Q6CQV1</accession>
<organism evidence="13 14">
    <name type="scientific">Kluyveromyces lactis (strain ATCC 8585 / CBS 2359 / DSM 70799 / NBRC 1267 / NRRL Y-1140 / WM37)</name>
    <name type="common">Yeast</name>
    <name type="synonym">Candida sphaerica</name>
    <dbReference type="NCBI Taxonomy" id="284590"/>
    <lineage>
        <taxon>Eukaryota</taxon>
        <taxon>Fungi</taxon>
        <taxon>Dikarya</taxon>
        <taxon>Ascomycota</taxon>
        <taxon>Saccharomycotina</taxon>
        <taxon>Saccharomycetes</taxon>
        <taxon>Saccharomycetales</taxon>
        <taxon>Saccharomycetaceae</taxon>
        <taxon>Kluyveromyces</taxon>
    </lineage>
</organism>
<keyword evidence="5" id="KW-0677">Repeat</keyword>
<feature type="transmembrane region" description="Helical" evidence="12">
    <location>
        <begin position="180"/>
        <end position="199"/>
    </location>
</feature>
<evidence type="ECO:0000313" key="13">
    <source>
        <dbReference type="EMBL" id="CAH00784.1"/>
    </source>
</evidence>
<evidence type="ECO:0000256" key="12">
    <source>
        <dbReference type="SAM" id="Phobius"/>
    </source>
</evidence>
<keyword evidence="8" id="KW-0496">Mitochondrion</keyword>
<feature type="repeat" description="Solcar" evidence="10">
    <location>
        <begin position="213"/>
        <end position="303"/>
    </location>
</feature>
<evidence type="ECO:0000256" key="6">
    <source>
        <dbReference type="ARBA" id="ARBA00022792"/>
    </source>
</evidence>
<dbReference type="EMBL" id="CR382124">
    <property type="protein sequence ID" value="CAH00784.1"/>
    <property type="molecule type" value="Genomic_DNA"/>
</dbReference>
<evidence type="ECO:0000256" key="10">
    <source>
        <dbReference type="PROSITE-ProRule" id="PRU00282"/>
    </source>
</evidence>
<dbReference type="KEGG" id="kla:KLLA0_D14036g"/>
<evidence type="ECO:0000313" key="14">
    <source>
        <dbReference type="Proteomes" id="UP000000598"/>
    </source>
</evidence>
<keyword evidence="14" id="KW-1185">Reference proteome</keyword>
<dbReference type="Gene3D" id="1.50.40.10">
    <property type="entry name" value="Mitochondrial carrier domain"/>
    <property type="match status" value="2"/>
</dbReference>
<dbReference type="SUPFAM" id="SSF103506">
    <property type="entry name" value="Mitochondrial carrier"/>
    <property type="match status" value="1"/>
</dbReference>
<dbReference type="InterPro" id="IPR044712">
    <property type="entry name" value="SLC25A32-like"/>
</dbReference>
<sequence length="431" mass="46661">MASSISAAKTDNCGTDNIATGRSMGQGLVAEEEIDKVLKQDVGDAVTATAGTAAVAAVASGSVTVSSGVNSGCSSRSGAIDLEGSSSRHGLSIVREEGHFNDTEITALSGALAGFLAGVIVCPLDVAKTRLQAQGLQLNGPVTRPVGSVATTFGGKYYSGIWGTLTTIVRDESIRGLYKGIVPIVLGYFPTWMIYFSVYERCKLSYPRYFNNSEFLSHSMSALTAGAISTTLTNPIWVVKTRLMLQSGKNIKGMTHYKNTLDAFIKIYKVEGIKSFYSGLIPSLFGLLHVAIHFPVYEKLKKVLHCYPSGRPNQETMNVNGNSNPQTTGSTNFQLGRLIVASCGSKMIASTLTYPHEILRTRLQLKSDMKPSIKSIIRTTYAKEGIRGFYSGFLTNMFRTVPASAITLVSFEYFRKHFKLWNDSIEVERGG</sequence>
<dbReference type="PaxDb" id="284590-Q6CQV1"/>
<evidence type="ECO:0000256" key="2">
    <source>
        <dbReference type="ARBA" id="ARBA00006375"/>
    </source>
</evidence>
<dbReference type="OMA" id="AFYNGMG"/>
<keyword evidence="6" id="KW-0999">Mitochondrion inner membrane</keyword>
<protein>
    <submittedName>
        <fullName evidence="13">KLLA0D14036p</fullName>
    </submittedName>
</protein>
<feature type="repeat" description="Solcar" evidence="10">
    <location>
        <begin position="333"/>
        <end position="417"/>
    </location>
</feature>
<dbReference type="PANTHER" id="PTHR45683">
    <property type="entry name" value="MITOCHONDRIAL NICOTINAMIDE ADENINE DINUCLEOTIDE TRANSPORTER 1-RELATED-RELATED"/>
    <property type="match status" value="1"/>
</dbReference>
<dbReference type="Proteomes" id="UP000000598">
    <property type="component" value="Chromosome D"/>
</dbReference>
<comment type="similarity">
    <text evidence="2 11">Belongs to the mitochondrial carrier (TC 2.A.29) family.</text>
</comment>
<dbReference type="eggNOG" id="KOG0764">
    <property type="taxonomic scope" value="Eukaryota"/>
</dbReference>
<dbReference type="GO" id="GO:0005743">
    <property type="term" value="C:mitochondrial inner membrane"/>
    <property type="evidence" value="ECO:0007669"/>
    <property type="project" value="UniProtKB-SubCell"/>
</dbReference>
<evidence type="ECO:0000256" key="11">
    <source>
        <dbReference type="RuleBase" id="RU000488"/>
    </source>
</evidence>
<evidence type="ECO:0000256" key="9">
    <source>
        <dbReference type="ARBA" id="ARBA00023136"/>
    </source>
</evidence>
<evidence type="ECO:0000256" key="7">
    <source>
        <dbReference type="ARBA" id="ARBA00022989"/>
    </source>
</evidence>
<keyword evidence="3 11" id="KW-0813">Transport</keyword>
<comment type="subcellular location">
    <subcellularLocation>
        <location evidence="1">Mitochondrion inner membrane</location>
        <topology evidence="1">Multi-pass membrane protein</topology>
    </subcellularLocation>
</comment>
<dbReference type="GO" id="GO:0015215">
    <property type="term" value="F:nucleotide transmembrane transporter activity"/>
    <property type="evidence" value="ECO:0007669"/>
    <property type="project" value="UniProtKB-ARBA"/>
</dbReference>
<dbReference type="FunCoup" id="Q6CQV1">
    <property type="interactions" value="330"/>
</dbReference>
<dbReference type="InterPro" id="IPR018108">
    <property type="entry name" value="MCP_transmembrane"/>
</dbReference>
<evidence type="ECO:0000256" key="4">
    <source>
        <dbReference type="ARBA" id="ARBA00022692"/>
    </source>
</evidence>
<dbReference type="InterPro" id="IPR023395">
    <property type="entry name" value="MCP_dom_sf"/>
</dbReference>
<dbReference type="InParanoid" id="Q6CQV1"/>
<keyword evidence="7 12" id="KW-1133">Transmembrane helix</keyword>
<dbReference type="Pfam" id="PF00153">
    <property type="entry name" value="Mito_carr"/>
    <property type="match status" value="3"/>
</dbReference>
<evidence type="ECO:0000256" key="3">
    <source>
        <dbReference type="ARBA" id="ARBA00022448"/>
    </source>
</evidence>
<dbReference type="PRINTS" id="PR00926">
    <property type="entry name" value="MITOCARRIER"/>
</dbReference>
<evidence type="ECO:0000256" key="1">
    <source>
        <dbReference type="ARBA" id="ARBA00004448"/>
    </source>
</evidence>
<proteinExistence type="inferred from homology"/>
<feature type="transmembrane region" description="Helical" evidence="12">
    <location>
        <begin position="276"/>
        <end position="297"/>
    </location>
</feature>
<feature type="transmembrane region" description="Helical" evidence="12">
    <location>
        <begin position="219"/>
        <end position="239"/>
    </location>
</feature>
<keyword evidence="4 10" id="KW-0812">Transmembrane</keyword>
<dbReference type="HOGENOM" id="CLU_015166_6_1_1"/>
<feature type="repeat" description="Solcar" evidence="10">
    <location>
        <begin position="101"/>
        <end position="205"/>
    </location>
</feature>
<name>Q6CQV1_KLULA</name>